<keyword evidence="1" id="KW-0812">Transmembrane</keyword>
<proteinExistence type="predicted"/>
<evidence type="ECO:0000256" key="1">
    <source>
        <dbReference type="SAM" id="Phobius"/>
    </source>
</evidence>
<comment type="caution">
    <text evidence="2">The sequence shown here is derived from an EMBL/GenBank/DDBJ whole genome shotgun (WGS) entry which is preliminary data.</text>
</comment>
<organism evidence="2 3">
    <name type="scientific">Microbacterium panaciterrae</name>
    <dbReference type="NCBI Taxonomy" id="985759"/>
    <lineage>
        <taxon>Bacteria</taxon>
        <taxon>Bacillati</taxon>
        <taxon>Actinomycetota</taxon>
        <taxon>Actinomycetes</taxon>
        <taxon>Micrococcales</taxon>
        <taxon>Microbacteriaceae</taxon>
        <taxon>Microbacterium</taxon>
    </lineage>
</organism>
<protein>
    <submittedName>
        <fullName evidence="2">Uncharacterized protein</fullName>
    </submittedName>
</protein>
<evidence type="ECO:0000313" key="2">
    <source>
        <dbReference type="EMBL" id="GAA4491615.1"/>
    </source>
</evidence>
<dbReference type="RefSeq" id="WP_345188842.1">
    <property type="nucleotide sequence ID" value="NZ_BAABGP010000026.1"/>
</dbReference>
<keyword evidence="3" id="KW-1185">Reference proteome</keyword>
<sequence length="339" mass="38186">MPEKPKVQFSWGWIIASLIFGLAFIGFAHIADLLWHWPQVTVGTLTNIGATLLIAFFLFILERRFTRRIAEQVRSTAEEVVEEKTHAFGTRLDDLEARLNERRAEIQAAQDQVVDSMLEDISFDSITQALTEAARIGAIDSNGLTVPASAPNAQLTAHFRFATEEIYRGDGLVIDDGTVPRFRVTIITPKKPNEFGLPHFDVRWEPDVAPDEVAAQLERQMKQRDHLTDSKALDFPLALRELQRGLRLALRDQRAPLGTEKLQSKLREIIGPDWVITNVGLQNLTRGSAWTWDKLGIVPNRNAIIRSKRPAAPDGVGEAEWSFVYARADDQRPRGFLFG</sequence>
<feature type="transmembrane region" description="Helical" evidence="1">
    <location>
        <begin position="37"/>
        <end position="61"/>
    </location>
</feature>
<keyword evidence="1" id="KW-1133">Transmembrane helix</keyword>
<feature type="transmembrane region" description="Helical" evidence="1">
    <location>
        <begin position="12"/>
        <end position="31"/>
    </location>
</feature>
<dbReference type="EMBL" id="BAABGP010000026">
    <property type="protein sequence ID" value="GAA4491615.1"/>
    <property type="molecule type" value="Genomic_DNA"/>
</dbReference>
<reference evidence="3" key="1">
    <citation type="journal article" date="2019" name="Int. J. Syst. Evol. Microbiol.">
        <title>The Global Catalogue of Microorganisms (GCM) 10K type strain sequencing project: providing services to taxonomists for standard genome sequencing and annotation.</title>
        <authorList>
            <consortium name="The Broad Institute Genomics Platform"/>
            <consortium name="The Broad Institute Genome Sequencing Center for Infectious Disease"/>
            <person name="Wu L."/>
            <person name="Ma J."/>
        </authorList>
    </citation>
    <scope>NUCLEOTIDE SEQUENCE [LARGE SCALE GENOMIC DNA]</scope>
    <source>
        <strain evidence="3">JCM 17839</strain>
    </source>
</reference>
<dbReference type="Proteomes" id="UP001500731">
    <property type="component" value="Unassembled WGS sequence"/>
</dbReference>
<gene>
    <name evidence="2" type="ORF">GCM10023171_35760</name>
</gene>
<evidence type="ECO:0000313" key="3">
    <source>
        <dbReference type="Proteomes" id="UP001500731"/>
    </source>
</evidence>
<accession>A0ABP8PQT9</accession>
<keyword evidence="1" id="KW-0472">Membrane</keyword>
<name>A0ABP8PQT9_9MICO</name>